<evidence type="ECO:0000313" key="15">
    <source>
        <dbReference type="EMBL" id="KAK3312423.1"/>
    </source>
</evidence>
<keyword evidence="5 12" id="KW-0378">Hydrolase</keyword>
<dbReference type="PROSITE" id="PS51479">
    <property type="entry name" value="ZF_RTR1"/>
    <property type="match status" value="1"/>
</dbReference>
<evidence type="ECO:0000256" key="13">
    <source>
        <dbReference type="SAM" id="MobiDB-lite"/>
    </source>
</evidence>
<dbReference type="GO" id="GO:0043175">
    <property type="term" value="F:RNA polymerase core enzyme binding"/>
    <property type="evidence" value="ECO:0007669"/>
    <property type="project" value="UniProtKB-UniRule"/>
</dbReference>
<evidence type="ECO:0000256" key="3">
    <source>
        <dbReference type="ARBA" id="ARBA00022723"/>
    </source>
</evidence>
<protein>
    <recommendedName>
        <fullName evidence="12">RNA polymerase II subunit B1 CTD phosphatase RPAP2 homolog</fullName>
        <ecNumber evidence="12">3.1.3.16</ecNumber>
    </recommendedName>
</protein>
<dbReference type="InterPro" id="IPR038534">
    <property type="entry name" value="Rtr1/RPAP2_sf"/>
</dbReference>
<feature type="compositionally biased region" description="Polar residues" evidence="13">
    <location>
        <begin position="9"/>
        <end position="20"/>
    </location>
</feature>
<dbReference type="EMBL" id="JAUEDM010000009">
    <property type="protein sequence ID" value="KAK3312423.1"/>
    <property type="molecule type" value="Genomic_DNA"/>
</dbReference>
<evidence type="ECO:0000256" key="1">
    <source>
        <dbReference type="ARBA" id="ARBA00004123"/>
    </source>
</evidence>
<reference evidence="15" key="1">
    <citation type="journal article" date="2023" name="Mol. Phylogenet. Evol.">
        <title>Genome-scale phylogeny and comparative genomics of the fungal order Sordariales.</title>
        <authorList>
            <person name="Hensen N."/>
            <person name="Bonometti L."/>
            <person name="Westerberg I."/>
            <person name="Brannstrom I.O."/>
            <person name="Guillou S."/>
            <person name="Cros-Aarteil S."/>
            <person name="Calhoun S."/>
            <person name="Haridas S."/>
            <person name="Kuo A."/>
            <person name="Mondo S."/>
            <person name="Pangilinan J."/>
            <person name="Riley R."/>
            <person name="LaButti K."/>
            <person name="Andreopoulos B."/>
            <person name="Lipzen A."/>
            <person name="Chen C."/>
            <person name="Yan M."/>
            <person name="Daum C."/>
            <person name="Ng V."/>
            <person name="Clum A."/>
            <person name="Steindorff A."/>
            <person name="Ohm R.A."/>
            <person name="Martin F."/>
            <person name="Silar P."/>
            <person name="Natvig D.O."/>
            <person name="Lalanne C."/>
            <person name="Gautier V."/>
            <person name="Ament-Velasquez S.L."/>
            <person name="Kruys A."/>
            <person name="Hutchinson M.I."/>
            <person name="Powell A.J."/>
            <person name="Barry K."/>
            <person name="Miller A.N."/>
            <person name="Grigoriev I.V."/>
            <person name="Debuchy R."/>
            <person name="Gladieux P."/>
            <person name="Hiltunen Thoren M."/>
            <person name="Johannesson H."/>
        </authorList>
    </citation>
    <scope>NUCLEOTIDE SEQUENCE</scope>
    <source>
        <strain evidence="15">CBS 118394</strain>
    </source>
</reference>
<evidence type="ECO:0000259" key="14">
    <source>
        <dbReference type="PROSITE" id="PS51479"/>
    </source>
</evidence>
<gene>
    <name evidence="15" type="ORF">B0H66DRAFT_525484</name>
</gene>
<evidence type="ECO:0000256" key="4">
    <source>
        <dbReference type="ARBA" id="ARBA00022771"/>
    </source>
</evidence>
<dbReference type="GO" id="GO:0008270">
    <property type="term" value="F:zinc ion binding"/>
    <property type="evidence" value="ECO:0007669"/>
    <property type="project" value="UniProtKB-KW"/>
</dbReference>
<feature type="compositionally biased region" description="Low complexity" evidence="13">
    <location>
        <begin position="229"/>
        <end position="272"/>
    </location>
</feature>
<comment type="catalytic activity">
    <reaction evidence="9 12">
        <text>O-phospho-L-seryl-[protein] + H2O = L-seryl-[protein] + phosphate</text>
        <dbReference type="Rhea" id="RHEA:20629"/>
        <dbReference type="Rhea" id="RHEA-COMP:9863"/>
        <dbReference type="Rhea" id="RHEA-COMP:11604"/>
        <dbReference type="ChEBI" id="CHEBI:15377"/>
        <dbReference type="ChEBI" id="CHEBI:29999"/>
        <dbReference type="ChEBI" id="CHEBI:43474"/>
        <dbReference type="ChEBI" id="CHEBI:83421"/>
        <dbReference type="EC" id="3.1.3.16"/>
    </reaction>
</comment>
<feature type="compositionally biased region" description="Acidic residues" evidence="13">
    <location>
        <begin position="367"/>
        <end position="379"/>
    </location>
</feature>
<accession>A0AAE0LYJ5</accession>
<dbReference type="Proteomes" id="UP001283341">
    <property type="component" value="Unassembled WGS sequence"/>
</dbReference>
<keyword evidence="3 12" id="KW-0479">Metal-binding</keyword>
<evidence type="ECO:0000256" key="11">
    <source>
        <dbReference type="PROSITE-ProRule" id="PRU00812"/>
    </source>
</evidence>
<comment type="caution">
    <text evidence="15">The sequence shown here is derived from an EMBL/GenBank/DDBJ whole genome shotgun (WGS) entry which is preliminary data.</text>
</comment>
<comment type="catalytic activity">
    <reaction evidence="10 12">
        <text>O-phospho-L-threonyl-[protein] + H2O = L-threonyl-[protein] + phosphate</text>
        <dbReference type="Rhea" id="RHEA:47004"/>
        <dbReference type="Rhea" id="RHEA-COMP:11060"/>
        <dbReference type="Rhea" id="RHEA-COMP:11605"/>
        <dbReference type="ChEBI" id="CHEBI:15377"/>
        <dbReference type="ChEBI" id="CHEBI:30013"/>
        <dbReference type="ChEBI" id="CHEBI:43474"/>
        <dbReference type="ChEBI" id="CHEBI:61977"/>
        <dbReference type="EC" id="3.1.3.16"/>
    </reaction>
</comment>
<feature type="region of interest" description="Disordered" evidence="13">
    <location>
        <begin position="315"/>
        <end position="386"/>
    </location>
</feature>
<evidence type="ECO:0000313" key="16">
    <source>
        <dbReference type="Proteomes" id="UP001283341"/>
    </source>
</evidence>
<comment type="subcellular location">
    <subcellularLocation>
        <location evidence="1 12">Nucleus</location>
    </subcellularLocation>
</comment>
<dbReference type="InterPro" id="IPR039693">
    <property type="entry name" value="Rtr1/RPAP2"/>
</dbReference>
<name>A0AAE0LYJ5_9PEZI</name>
<feature type="region of interest" description="Disordered" evidence="13">
    <location>
        <begin position="1"/>
        <end position="44"/>
    </location>
</feature>
<feature type="compositionally biased region" description="Acidic residues" evidence="13">
    <location>
        <begin position="216"/>
        <end position="226"/>
    </location>
</feature>
<evidence type="ECO:0000256" key="5">
    <source>
        <dbReference type="ARBA" id="ARBA00022801"/>
    </source>
</evidence>
<feature type="domain" description="RTR1-type" evidence="14">
    <location>
        <begin position="121"/>
        <end position="200"/>
    </location>
</feature>
<dbReference type="GO" id="GO:0005634">
    <property type="term" value="C:nucleus"/>
    <property type="evidence" value="ECO:0007669"/>
    <property type="project" value="UniProtKB-SubCell"/>
</dbReference>
<evidence type="ECO:0000256" key="8">
    <source>
        <dbReference type="ARBA" id="ARBA00023242"/>
    </source>
</evidence>
<dbReference type="EC" id="3.1.3.16" evidence="12"/>
<dbReference type="Pfam" id="PF04181">
    <property type="entry name" value="RPAP2_Rtr1"/>
    <property type="match status" value="1"/>
</dbReference>
<evidence type="ECO:0000256" key="10">
    <source>
        <dbReference type="ARBA" id="ARBA00048336"/>
    </source>
</evidence>
<keyword evidence="6 12" id="KW-0862">Zinc</keyword>
<evidence type="ECO:0000256" key="6">
    <source>
        <dbReference type="ARBA" id="ARBA00022833"/>
    </source>
</evidence>
<evidence type="ECO:0000256" key="7">
    <source>
        <dbReference type="ARBA" id="ARBA00022912"/>
    </source>
</evidence>
<proteinExistence type="inferred from homology"/>
<keyword evidence="8 12" id="KW-0539">Nucleus</keyword>
<dbReference type="GO" id="GO:0005737">
    <property type="term" value="C:cytoplasm"/>
    <property type="evidence" value="ECO:0007669"/>
    <property type="project" value="TreeGrafter"/>
</dbReference>
<reference evidence="15" key="2">
    <citation type="submission" date="2023-06" db="EMBL/GenBank/DDBJ databases">
        <authorList>
            <consortium name="Lawrence Berkeley National Laboratory"/>
            <person name="Haridas S."/>
            <person name="Hensen N."/>
            <person name="Bonometti L."/>
            <person name="Westerberg I."/>
            <person name="Brannstrom I.O."/>
            <person name="Guillou S."/>
            <person name="Cros-Aarteil S."/>
            <person name="Calhoun S."/>
            <person name="Kuo A."/>
            <person name="Mondo S."/>
            <person name="Pangilinan J."/>
            <person name="Riley R."/>
            <person name="Labutti K."/>
            <person name="Andreopoulos B."/>
            <person name="Lipzen A."/>
            <person name="Chen C."/>
            <person name="Yanf M."/>
            <person name="Daum C."/>
            <person name="Ng V."/>
            <person name="Clum A."/>
            <person name="Steindorff A."/>
            <person name="Ohm R."/>
            <person name="Martin F."/>
            <person name="Silar P."/>
            <person name="Natvig D."/>
            <person name="Lalanne C."/>
            <person name="Gautier V."/>
            <person name="Ament-Velasquez S.L."/>
            <person name="Kruys A."/>
            <person name="Hutchinson M.I."/>
            <person name="Powell A.J."/>
            <person name="Barry K."/>
            <person name="Miller A.N."/>
            <person name="Grigoriev I.V."/>
            <person name="Debuchy R."/>
            <person name="Gladieux P."/>
            <person name="Thoren M.H."/>
            <person name="Johannesson H."/>
        </authorList>
    </citation>
    <scope>NUCLEOTIDE SEQUENCE</scope>
    <source>
        <strain evidence="15">CBS 118394</strain>
    </source>
</reference>
<dbReference type="GO" id="GO:0008420">
    <property type="term" value="F:RNA polymerase II CTD heptapeptide repeat phosphatase activity"/>
    <property type="evidence" value="ECO:0007669"/>
    <property type="project" value="UniProtKB-UniRule"/>
</dbReference>
<comment type="function">
    <text evidence="12">Putative RNA polymerase II subunit B1 C-terminal domain (CTD) phosphatase involved in RNA polymerase II transcription regulation.</text>
</comment>
<feature type="compositionally biased region" description="Basic and acidic residues" evidence="13">
    <location>
        <begin position="342"/>
        <end position="352"/>
    </location>
</feature>
<keyword evidence="4 12" id="KW-0863">Zinc-finger</keyword>
<evidence type="ECO:0000256" key="12">
    <source>
        <dbReference type="RuleBase" id="RU367080"/>
    </source>
</evidence>
<comment type="similarity">
    <text evidence="2 11 12">Belongs to the RPAP2 family.</text>
</comment>
<organism evidence="15 16">
    <name type="scientific">Apodospora peruviana</name>
    <dbReference type="NCBI Taxonomy" id="516989"/>
    <lineage>
        <taxon>Eukaryota</taxon>
        <taxon>Fungi</taxon>
        <taxon>Dikarya</taxon>
        <taxon>Ascomycota</taxon>
        <taxon>Pezizomycotina</taxon>
        <taxon>Sordariomycetes</taxon>
        <taxon>Sordariomycetidae</taxon>
        <taxon>Sordariales</taxon>
        <taxon>Lasiosphaeriaceae</taxon>
        <taxon>Apodospora</taxon>
    </lineage>
</organism>
<dbReference type="InterPro" id="IPR007308">
    <property type="entry name" value="Rtr1/RPAP2_dom"/>
</dbReference>
<sequence length="386" mass="42381">MPAGIPSATAVSGLTSNGEQPQPKPAPRSILKRPSGRGSNTTNSVAIARRLAATAPSEPDQTLLEQAVRQAEILQRLKDDGELREPVPIETFERLSTFPLVRSTGLSAANPSPQDKAEFIAAVETFVPAEYDDLIEERNVVGNCGYALCPRPRRRFVGEWKIRPYGIARVAELNKWCSEKCARRALHIKVQLDNPTYLRRRGPDGNTVTVTKIELREEEEEEEEEERPQQPTTTTTITNDTTSTIPIATTPSTTTDNQAATDNNNNNNNNNNNKKKERAEALAVERGDAGYATQHLRATAKSGGGNGSGSVEVTIREKETVAPAQRPGHERRTGDQGEDDHDDAHLMLEGHKTTFGTSSAGRKVGEEQDDEDSDDDDFDFLPTIRF</sequence>
<dbReference type="PANTHER" id="PTHR14732:SF0">
    <property type="entry name" value="RNA POLYMERASE II SUBUNIT B1 CTD PHOSPHATASE RPAP2-RELATED"/>
    <property type="match status" value="1"/>
</dbReference>
<evidence type="ECO:0000256" key="9">
    <source>
        <dbReference type="ARBA" id="ARBA00047761"/>
    </source>
</evidence>
<dbReference type="AlphaFoldDB" id="A0AAE0LYJ5"/>
<keyword evidence="7 12" id="KW-0904">Protein phosphatase</keyword>
<dbReference type="Gene3D" id="1.25.40.820">
    <property type="match status" value="1"/>
</dbReference>
<evidence type="ECO:0000256" key="2">
    <source>
        <dbReference type="ARBA" id="ARBA00005676"/>
    </source>
</evidence>
<feature type="region of interest" description="Disordered" evidence="13">
    <location>
        <begin position="215"/>
        <end position="274"/>
    </location>
</feature>
<keyword evidence="16" id="KW-1185">Reference proteome</keyword>
<dbReference type="PANTHER" id="PTHR14732">
    <property type="entry name" value="RNA POLYMERASE II SUBUNIT B1 CTD PHOSPHATASE RPAP2-RELATED"/>
    <property type="match status" value="1"/>
</dbReference>